<sequence>MSRSLSPSDDPSSDFIHVTQPQFGDRSNKEEKKKEISDSLDENQWESVAPSVITPLLPQMDPVQNRPSSEEKERNERMKEEERMKKKREEMAMSMARESIAIVREKQEKLSTEPIFFSRLCPVCKVRHPTHRVLFSSCGHTTCHVCQMENRLHTNSDQCPHCKIESGWISIIEEEDPSPILPECTCKRIRRTIGQWKDQLRSLFKFAN</sequence>
<reference evidence="3" key="1">
    <citation type="journal article" date="2008" name="Nat. Genet.">
        <title>The Pristionchus pacificus genome provides a unique perspective on nematode lifestyle and parasitism.</title>
        <authorList>
            <person name="Dieterich C."/>
            <person name="Clifton S.W."/>
            <person name="Schuster L.N."/>
            <person name="Chinwalla A."/>
            <person name="Delehaunty K."/>
            <person name="Dinkelacker I."/>
            <person name="Fulton L."/>
            <person name="Fulton R."/>
            <person name="Godfrey J."/>
            <person name="Minx P."/>
            <person name="Mitreva M."/>
            <person name="Roeseler W."/>
            <person name="Tian H."/>
            <person name="Witte H."/>
            <person name="Yang S.P."/>
            <person name="Wilson R.K."/>
            <person name="Sommer R.J."/>
        </authorList>
    </citation>
    <scope>NUCLEOTIDE SEQUENCE [LARGE SCALE GENOMIC DNA]</scope>
    <source>
        <strain evidence="3">PS312</strain>
    </source>
</reference>
<name>A0A2A6CRX4_PRIPA</name>
<feature type="region of interest" description="Disordered" evidence="1">
    <location>
        <begin position="1"/>
        <end position="89"/>
    </location>
</feature>
<dbReference type="PROSITE" id="PS50089">
    <property type="entry name" value="ZF_RING_2"/>
    <property type="match status" value="1"/>
</dbReference>
<evidence type="ECO:0000256" key="1">
    <source>
        <dbReference type="SAM" id="MobiDB-lite"/>
    </source>
</evidence>
<dbReference type="Proteomes" id="UP000005239">
    <property type="component" value="Unassembled WGS sequence"/>
</dbReference>
<dbReference type="EnsemblMetazoa" id="PPA37838.1">
    <property type="protein sequence ID" value="PPA37838.1"/>
    <property type="gene ID" value="WBGene00276207"/>
</dbReference>
<gene>
    <name evidence="2" type="primary">WBGene00276207</name>
</gene>
<evidence type="ECO:0000313" key="3">
    <source>
        <dbReference type="Proteomes" id="UP000005239"/>
    </source>
</evidence>
<dbReference type="InterPro" id="IPR013083">
    <property type="entry name" value="Znf_RING/FYVE/PHD"/>
</dbReference>
<keyword evidence="3" id="KW-1185">Reference proteome</keyword>
<feature type="compositionally biased region" description="Basic and acidic residues" evidence="1">
    <location>
        <begin position="26"/>
        <end position="37"/>
    </location>
</feature>
<organism evidence="2 3">
    <name type="scientific">Pristionchus pacificus</name>
    <name type="common">Parasitic nematode worm</name>
    <dbReference type="NCBI Taxonomy" id="54126"/>
    <lineage>
        <taxon>Eukaryota</taxon>
        <taxon>Metazoa</taxon>
        <taxon>Ecdysozoa</taxon>
        <taxon>Nematoda</taxon>
        <taxon>Chromadorea</taxon>
        <taxon>Rhabditida</taxon>
        <taxon>Rhabditina</taxon>
        <taxon>Diplogasteromorpha</taxon>
        <taxon>Diplogasteroidea</taxon>
        <taxon>Neodiplogasteridae</taxon>
        <taxon>Pristionchus</taxon>
    </lineage>
</organism>
<dbReference type="AlphaFoldDB" id="A0A2A6CRX4"/>
<dbReference type="PANTHER" id="PTHR16450:SF1">
    <property type="entry name" value="PROTEIN CBG12045"/>
    <property type="match status" value="1"/>
</dbReference>
<feature type="compositionally biased region" description="Basic and acidic residues" evidence="1">
    <location>
        <begin position="68"/>
        <end position="89"/>
    </location>
</feature>
<accession>A0A8R1Z0A7</accession>
<accession>A0A2A6CRX4</accession>
<dbReference type="SUPFAM" id="SSF57850">
    <property type="entry name" value="RING/U-box"/>
    <property type="match status" value="1"/>
</dbReference>
<proteinExistence type="predicted"/>
<dbReference type="Gene3D" id="3.30.40.10">
    <property type="entry name" value="Zinc/RING finger domain, C3HC4 (zinc finger)"/>
    <property type="match status" value="1"/>
</dbReference>
<reference evidence="2" key="2">
    <citation type="submission" date="2022-06" db="UniProtKB">
        <authorList>
            <consortium name="EnsemblMetazoa"/>
        </authorList>
    </citation>
    <scope>IDENTIFICATION</scope>
    <source>
        <strain evidence="2">PS312</strain>
    </source>
</reference>
<evidence type="ECO:0000313" key="2">
    <source>
        <dbReference type="EnsemblMetazoa" id="PPA37838.1"/>
    </source>
</evidence>
<dbReference type="PANTHER" id="PTHR16450">
    <property type="entry name" value="RING FINGER PROTEIN 186"/>
    <property type="match status" value="1"/>
</dbReference>
<protein>
    <submittedName>
        <fullName evidence="2">RING-type domain-containing protein</fullName>
    </submittedName>
</protein>
<feature type="compositionally biased region" description="Low complexity" evidence="1">
    <location>
        <begin position="1"/>
        <end position="14"/>
    </location>
</feature>
<dbReference type="InterPro" id="IPR001841">
    <property type="entry name" value="Znf_RING"/>
</dbReference>